<proteinExistence type="predicted"/>
<dbReference type="eggNOG" id="ENOG5030F8K">
    <property type="taxonomic scope" value="Bacteria"/>
</dbReference>
<dbReference type="KEGG" id="sgy:Sgly_1038"/>
<dbReference type="EMBL" id="CP002547">
    <property type="protein sequence ID" value="ADY55369.1"/>
    <property type="molecule type" value="Genomic_DNA"/>
</dbReference>
<protein>
    <submittedName>
        <fullName evidence="1">Uncharacterized protein</fullName>
    </submittedName>
</protein>
<dbReference type="Proteomes" id="UP000007488">
    <property type="component" value="Chromosome"/>
</dbReference>
<organism evidence="1 2">
    <name type="scientific">Syntrophobotulus glycolicus (strain DSM 8271 / FlGlyR)</name>
    <dbReference type="NCBI Taxonomy" id="645991"/>
    <lineage>
        <taxon>Bacteria</taxon>
        <taxon>Bacillati</taxon>
        <taxon>Bacillota</taxon>
        <taxon>Clostridia</taxon>
        <taxon>Eubacteriales</taxon>
        <taxon>Desulfitobacteriaceae</taxon>
        <taxon>Syntrophobotulus</taxon>
    </lineage>
</organism>
<dbReference type="HOGENOM" id="CLU_1383569_0_0_9"/>
<dbReference type="STRING" id="645991.Sgly_1038"/>
<reference evidence="2" key="2">
    <citation type="submission" date="2011-02" db="EMBL/GenBank/DDBJ databases">
        <title>The complete genome of Syntrophobotulus glycolicus DSM 8271.</title>
        <authorList>
            <person name="Lucas S."/>
            <person name="Copeland A."/>
            <person name="Lapidus A."/>
            <person name="Bruce D."/>
            <person name="Goodwin L."/>
            <person name="Pitluck S."/>
            <person name="Kyrpides N."/>
            <person name="Mavromatis K."/>
            <person name="Pagani I."/>
            <person name="Ivanova N."/>
            <person name="Mikhailova N."/>
            <person name="Chertkov O."/>
            <person name="Held B."/>
            <person name="Detter J.C."/>
            <person name="Tapia R."/>
            <person name="Han C."/>
            <person name="Land M."/>
            <person name="Hauser L."/>
            <person name="Markowitz V."/>
            <person name="Cheng J.-F."/>
            <person name="Hugenholtz P."/>
            <person name="Woyke T."/>
            <person name="Wu D."/>
            <person name="Spring S."/>
            <person name="Schroeder M."/>
            <person name="Brambilla E."/>
            <person name="Klenk H.-P."/>
            <person name="Eisen J.A."/>
        </authorList>
    </citation>
    <scope>NUCLEOTIDE SEQUENCE [LARGE SCALE GENOMIC DNA]</scope>
    <source>
        <strain evidence="2">DSM 8271 / FlGlyR</strain>
    </source>
</reference>
<dbReference type="AlphaFoldDB" id="F0STS9"/>
<reference evidence="1 2" key="1">
    <citation type="journal article" date="2011" name="Stand. Genomic Sci.">
        <title>Complete genome sequence of Syntrophobotulus glycolicus type strain (FlGlyR).</title>
        <authorList>
            <person name="Han C."/>
            <person name="Mwirichia R."/>
            <person name="Chertkov O."/>
            <person name="Held B."/>
            <person name="Lapidus A."/>
            <person name="Nolan M."/>
            <person name="Lucas S."/>
            <person name="Hammon N."/>
            <person name="Deshpande S."/>
            <person name="Cheng J.F."/>
            <person name="Tapia R."/>
            <person name="Goodwin L."/>
            <person name="Pitluck S."/>
            <person name="Huntemann M."/>
            <person name="Liolios K."/>
            <person name="Ivanova N."/>
            <person name="Pagani I."/>
            <person name="Mavromatis K."/>
            <person name="Ovchinikova G."/>
            <person name="Pati A."/>
            <person name="Chen A."/>
            <person name="Palaniappan K."/>
            <person name="Land M."/>
            <person name="Hauser L."/>
            <person name="Brambilla E.M."/>
            <person name="Rohde M."/>
            <person name="Spring S."/>
            <person name="Sikorski J."/>
            <person name="Goker M."/>
            <person name="Woyke T."/>
            <person name="Bristow J."/>
            <person name="Eisen J.A."/>
            <person name="Markowitz V."/>
            <person name="Hugenholtz P."/>
            <person name="Kyrpides N.C."/>
            <person name="Klenk H.P."/>
            <person name="Detter J.C."/>
        </authorList>
    </citation>
    <scope>NUCLEOTIDE SEQUENCE [LARGE SCALE GENOMIC DNA]</scope>
    <source>
        <strain evidence="2">DSM 8271 / FlGlyR</strain>
    </source>
</reference>
<sequence>MLLRKYPIISISLIALMISLFVPGCGSAKSIGENTESITATTPVTIDGFTLLERTYADTDSDGTNEIVELYTSAEKIASGRIGWDTGHQWVLLVRKGEETFPLFNDRLQYGELQYWIVSFNKDNIQSPETTDLEKRIYVSISTDLDFRLFNYYWDKQNHSYTKEVMFNPQNQWGVRHFNQYNIPDPDRIEVEPANPL</sequence>
<keyword evidence="2" id="KW-1185">Reference proteome</keyword>
<gene>
    <name evidence="1" type="ordered locus">Sgly_1038</name>
</gene>
<evidence type="ECO:0000313" key="1">
    <source>
        <dbReference type="EMBL" id="ADY55369.1"/>
    </source>
</evidence>
<accession>F0STS9</accession>
<evidence type="ECO:0000313" key="2">
    <source>
        <dbReference type="Proteomes" id="UP000007488"/>
    </source>
</evidence>
<name>F0STS9_SYNGF</name>